<keyword evidence="3" id="KW-1185">Reference proteome</keyword>
<dbReference type="AlphaFoldDB" id="A0A0D0DQ30"/>
<dbReference type="InParanoid" id="A0A0D0DQ30"/>
<organism evidence="2 3">
    <name type="scientific">Paxillus rubicundulus Ve08.2h10</name>
    <dbReference type="NCBI Taxonomy" id="930991"/>
    <lineage>
        <taxon>Eukaryota</taxon>
        <taxon>Fungi</taxon>
        <taxon>Dikarya</taxon>
        <taxon>Basidiomycota</taxon>
        <taxon>Agaricomycotina</taxon>
        <taxon>Agaricomycetes</taxon>
        <taxon>Agaricomycetidae</taxon>
        <taxon>Boletales</taxon>
        <taxon>Paxilineae</taxon>
        <taxon>Paxillaceae</taxon>
        <taxon>Paxillus</taxon>
    </lineage>
</organism>
<gene>
    <name evidence="2" type="ORF">PAXRUDRAFT_828133</name>
</gene>
<dbReference type="Proteomes" id="UP000054538">
    <property type="component" value="Unassembled WGS sequence"/>
</dbReference>
<proteinExistence type="inferred from homology"/>
<accession>A0A0D0DQ30</accession>
<sequence length="101" mass="11350">MAEQPAMLELQKTYGKTIHTWACDKHPDLPLGPPQLMMAYTNDAQLEPQAINERDQRTGISTEAKGKLRQGYLPKYEKDDMADQWEKSGAGIVFEAKGVEV</sequence>
<comment type="similarity">
    <text evidence="1">Belongs to the OBAP family.</text>
</comment>
<evidence type="ECO:0000313" key="3">
    <source>
        <dbReference type="Proteomes" id="UP000054538"/>
    </source>
</evidence>
<dbReference type="InterPro" id="IPR010686">
    <property type="entry name" value="OBAP-like"/>
</dbReference>
<dbReference type="PANTHER" id="PTHR31360">
    <property type="match status" value="1"/>
</dbReference>
<dbReference type="OrthoDB" id="1901244at2759"/>
<reference evidence="2 3" key="1">
    <citation type="submission" date="2014-04" db="EMBL/GenBank/DDBJ databases">
        <authorList>
            <consortium name="DOE Joint Genome Institute"/>
            <person name="Kuo A."/>
            <person name="Kohler A."/>
            <person name="Jargeat P."/>
            <person name="Nagy L.G."/>
            <person name="Floudas D."/>
            <person name="Copeland A."/>
            <person name="Barry K.W."/>
            <person name="Cichocki N."/>
            <person name="Veneault-Fourrey C."/>
            <person name="LaButti K."/>
            <person name="Lindquist E.A."/>
            <person name="Lipzen A."/>
            <person name="Lundell T."/>
            <person name="Morin E."/>
            <person name="Murat C."/>
            <person name="Sun H."/>
            <person name="Tunlid A."/>
            <person name="Henrissat B."/>
            <person name="Grigoriev I.V."/>
            <person name="Hibbett D.S."/>
            <person name="Martin F."/>
            <person name="Nordberg H.P."/>
            <person name="Cantor M.N."/>
            <person name="Hua S.X."/>
        </authorList>
    </citation>
    <scope>NUCLEOTIDE SEQUENCE [LARGE SCALE GENOMIC DNA]</scope>
    <source>
        <strain evidence="2 3">Ve08.2h10</strain>
    </source>
</reference>
<dbReference type="EMBL" id="KN825117">
    <property type="protein sequence ID" value="KIK94308.1"/>
    <property type="molecule type" value="Genomic_DNA"/>
</dbReference>
<evidence type="ECO:0000313" key="2">
    <source>
        <dbReference type="EMBL" id="KIK94308.1"/>
    </source>
</evidence>
<dbReference type="Pfam" id="PF06884">
    <property type="entry name" value="DUF1264"/>
    <property type="match status" value="1"/>
</dbReference>
<evidence type="ECO:0000256" key="1">
    <source>
        <dbReference type="ARBA" id="ARBA00009740"/>
    </source>
</evidence>
<dbReference type="PANTHER" id="PTHR31360:SF0">
    <property type="entry name" value="OIL BODY-ASSOCIATED PROTEIN 1B"/>
    <property type="match status" value="1"/>
</dbReference>
<dbReference type="HOGENOM" id="CLU_2292563_0_0_1"/>
<reference evidence="3" key="2">
    <citation type="submission" date="2015-01" db="EMBL/GenBank/DDBJ databases">
        <title>Evolutionary Origins and Diversification of the Mycorrhizal Mutualists.</title>
        <authorList>
            <consortium name="DOE Joint Genome Institute"/>
            <consortium name="Mycorrhizal Genomics Consortium"/>
            <person name="Kohler A."/>
            <person name="Kuo A."/>
            <person name="Nagy L.G."/>
            <person name="Floudas D."/>
            <person name="Copeland A."/>
            <person name="Barry K.W."/>
            <person name="Cichocki N."/>
            <person name="Veneault-Fourrey C."/>
            <person name="LaButti K."/>
            <person name="Lindquist E.A."/>
            <person name="Lipzen A."/>
            <person name="Lundell T."/>
            <person name="Morin E."/>
            <person name="Murat C."/>
            <person name="Riley R."/>
            <person name="Ohm R."/>
            <person name="Sun H."/>
            <person name="Tunlid A."/>
            <person name="Henrissat B."/>
            <person name="Grigoriev I.V."/>
            <person name="Hibbett D.S."/>
            <person name="Martin F."/>
        </authorList>
    </citation>
    <scope>NUCLEOTIDE SEQUENCE [LARGE SCALE GENOMIC DNA]</scope>
    <source>
        <strain evidence="3">Ve08.2h10</strain>
    </source>
</reference>
<name>A0A0D0DQ30_9AGAM</name>
<protein>
    <submittedName>
        <fullName evidence="2">Uncharacterized protein</fullName>
    </submittedName>
</protein>